<keyword evidence="1" id="KW-1133">Transmembrane helix</keyword>
<reference evidence="3 4" key="1">
    <citation type="submission" date="2014-08" db="EMBL/GenBank/DDBJ databases">
        <authorList>
            <person name="Moulin Lionel"/>
        </authorList>
    </citation>
    <scope>NUCLEOTIDE SEQUENCE [LARGE SCALE GENOMIC DNA]</scope>
</reference>
<feature type="domain" description="Acyltransferase 3" evidence="2">
    <location>
        <begin position="24"/>
        <end position="389"/>
    </location>
</feature>
<dbReference type="InterPro" id="IPR050879">
    <property type="entry name" value="Acyltransferase_3"/>
</dbReference>
<feature type="transmembrane region" description="Helical" evidence="1">
    <location>
        <begin position="370"/>
        <end position="392"/>
    </location>
</feature>
<dbReference type="Pfam" id="PF01757">
    <property type="entry name" value="Acyl_transf_3"/>
    <property type="match status" value="1"/>
</dbReference>
<protein>
    <submittedName>
        <fullName evidence="3">Acyltransferase protein</fullName>
    </submittedName>
</protein>
<dbReference type="AlphaFoldDB" id="A0A090FBW0"/>
<dbReference type="EMBL" id="CCNB01000027">
    <property type="protein sequence ID" value="CDX41432.1"/>
    <property type="molecule type" value="Genomic_DNA"/>
</dbReference>
<feature type="transmembrane region" description="Helical" evidence="1">
    <location>
        <begin position="332"/>
        <end position="350"/>
    </location>
</feature>
<keyword evidence="1" id="KW-0812">Transmembrane</keyword>
<proteinExistence type="predicted"/>
<feature type="transmembrane region" description="Helical" evidence="1">
    <location>
        <begin position="162"/>
        <end position="184"/>
    </location>
</feature>
<feature type="transmembrane region" description="Helical" evidence="1">
    <location>
        <begin position="21"/>
        <end position="43"/>
    </location>
</feature>
<dbReference type="Proteomes" id="UP000046373">
    <property type="component" value="Unassembled WGS sequence"/>
</dbReference>
<name>A0A090FBW0_MESPL</name>
<feature type="transmembrane region" description="Helical" evidence="1">
    <location>
        <begin position="242"/>
        <end position="261"/>
    </location>
</feature>
<accession>A0A090FBW0</accession>
<sequence>MRVQSLPWWATRVGSVMNRKALAGADLLRAVACLMVLGHHLILRIDDGSKPDWLQGLFDFWMVGAYGVAVFFVLSGYLLSRPFWMALDTGEPMPSLKAFALRRAARILPGFWIALTVTLVLGIEFLDVEPNALLLLRYLAGFFLLSDWHYATLFPVENNGPLWSIGFEVTSYVLLPFCLTLLFWLRPQKAWVARGVWVGVICLVLVLHLAIVLYLPIDDVERGFQFGLVGGGKAWMPRYNPIGFFAIFAIGALTAAVQVRWAKYRSGWFDALVLVGIAVAGWKMRQNWDGPTDGYDFLGIPYGFPLFPLGVGLALAAAPSSVVVGRLMDNRAARFVAKISFGIYVWHFLVNEFLIQKWLALAPHEQIADMQSWLEVAVATIAIAFTLAYLSFRFIESPVIEWARVLEKGRQTAPALADAAS</sequence>
<feature type="transmembrane region" description="Helical" evidence="1">
    <location>
        <begin position="268"/>
        <end position="284"/>
    </location>
</feature>
<dbReference type="PANTHER" id="PTHR23028">
    <property type="entry name" value="ACETYLTRANSFERASE"/>
    <property type="match status" value="1"/>
</dbReference>
<gene>
    <name evidence="3" type="ORF">MPLDJ20_330017</name>
</gene>
<keyword evidence="1" id="KW-0472">Membrane</keyword>
<dbReference type="InterPro" id="IPR002656">
    <property type="entry name" value="Acyl_transf_3_dom"/>
</dbReference>
<dbReference type="GO" id="GO:0009103">
    <property type="term" value="P:lipopolysaccharide biosynthetic process"/>
    <property type="evidence" value="ECO:0007669"/>
    <property type="project" value="TreeGrafter"/>
</dbReference>
<feature type="transmembrane region" description="Helical" evidence="1">
    <location>
        <begin position="304"/>
        <end position="325"/>
    </location>
</feature>
<evidence type="ECO:0000313" key="4">
    <source>
        <dbReference type="Proteomes" id="UP000046373"/>
    </source>
</evidence>
<dbReference type="GO" id="GO:0016747">
    <property type="term" value="F:acyltransferase activity, transferring groups other than amino-acyl groups"/>
    <property type="evidence" value="ECO:0007669"/>
    <property type="project" value="InterPro"/>
</dbReference>
<feature type="transmembrane region" description="Helical" evidence="1">
    <location>
        <begin position="63"/>
        <end position="84"/>
    </location>
</feature>
<dbReference type="GO" id="GO:0016020">
    <property type="term" value="C:membrane"/>
    <property type="evidence" value="ECO:0007669"/>
    <property type="project" value="TreeGrafter"/>
</dbReference>
<evidence type="ECO:0000256" key="1">
    <source>
        <dbReference type="SAM" id="Phobius"/>
    </source>
</evidence>
<feature type="transmembrane region" description="Helical" evidence="1">
    <location>
        <begin position="105"/>
        <end position="126"/>
    </location>
</feature>
<dbReference type="PANTHER" id="PTHR23028:SF53">
    <property type="entry name" value="ACYL_TRANSF_3 DOMAIN-CONTAINING PROTEIN"/>
    <property type="match status" value="1"/>
</dbReference>
<evidence type="ECO:0000313" key="3">
    <source>
        <dbReference type="EMBL" id="CDX41432.1"/>
    </source>
</evidence>
<evidence type="ECO:0000259" key="2">
    <source>
        <dbReference type="Pfam" id="PF01757"/>
    </source>
</evidence>
<organism evidence="3 4">
    <name type="scientific">Mesorhizobium plurifarium</name>
    <dbReference type="NCBI Taxonomy" id="69974"/>
    <lineage>
        <taxon>Bacteria</taxon>
        <taxon>Pseudomonadati</taxon>
        <taxon>Pseudomonadota</taxon>
        <taxon>Alphaproteobacteria</taxon>
        <taxon>Hyphomicrobiales</taxon>
        <taxon>Phyllobacteriaceae</taxon>
        <taxon>Mesorhizobium</taxon>
    </lineage>
</organism>
<keyword evidence="3" id="KW-0012">Acyltransferase</keyword>
<keyword evidence="3" id="KW-0808">Transferase</keyword>
<feature type="transmembrane region" description="Helical" evidence="1">
    <location>
        <begin position="196"/>
        <end position="217"/>
    </location>
</feature>